<feature type="compositionally biased region" description="Basic residues" evidence="1">
    <location>
        <begin position="282"/>
        <end position="291"/>
    </location>
</feature>
<organism evidence="2 3">
    <name type="scientific">Yinghuangia aomiensis</name>
    <dbReference type="NCBI Taxonomy" id="676205"/>
    <lineage>
        <taxon>Bacteria</taxon>
        <taxon>Bacillati</taxon>
        <taxon>Actinomycetota</taxon>
        <taxon>Actinomycetes</taxon>
        <taxon>Kitasatosporales</taxon>
        <taxon>Streptomycetaceae</taxon>
        <taxon>Yinghuangia</taxon>
    </lineage>
</organism>
<accession>A0ABP9IBI8</accession>
<evidence type="ECO:0000256" key="1">
    <source>
        <dbReference type="SAM" id="MobiDB-lite"/>
    </source>
</evidence>
<dbReference type="Proteomes" id="UP001500466">
    <property type="component" value="Unassembled WGS sequence"/>
</dbReference>
<gene>
    <name evidence="2" type="ORF">GCM10023205_77000</name>
</gene>
<comment type="caution">
    <text evidence="2">The sequence shown here is derived from an EMBL/GenBank/DDBJ whole genome shotgun (WGS) entry which is preliminary data.</text>
</comment>
<reference evidence="3" key="1">
    <citation type="journal article" date="2019" name="Int. J. Syst. Evol. Microbiol.">
        <title>The Global Catalogue of Microorganisms (GCM) 10K type strain sequencing project: providing services to taxonomists for standard genome sequencing and annotation.</title>
        <authorList>
            <consortium name="The Broad Institute Genomics Platform"/>
            <consortium name="The Broad Institute Genome Sequencing Center for Infectious Disease"/>
            <person name="Wu L."/>
            <person name="Ma J."/>
        </authorList>
    </citation>
    <scope>NUCLEOTIDE SEQUENCE [LARGE SCALE GENOMIC DNA]</scope>
    <source>
        <strain evidence="3">JCM 17986</strain>
    </source>
</reference>
<protein>
    <submittedName>
        <fullName evidence="2">Uncharacterized protein</fullName>
    </submittedName>
</protein>
<evidence type="ECO:0000313" key="3">
    <source>
        <dbReference type="Proteomes" id="UP001500466"/>
    </source>
</evidence>
<keyword evidence="3" id="KW-1185">Reference proteome</keyword>
<sequence length="291" mass="31872">MKITFVQDPSQPPASHPLLLRSPQPSKPVRAGRGSHQCLPRPDAPRPSSNGCPRPDSRMTTAWNPSAWLAYTSAGTIPRSVRRLVLSGRPCTPYATTIRSWRPRLLFGASAAANTVGMTEISPETSEGSGIPRSRDDVTHLHDAAPGVYSGVTWQVDGVGGFRDAAEAADAWAMAVSDVESEPDRYIANYGWIDRQLEKEAAIIATRRTPERTRPTEATQAPEEKPKDTGESPVAEAMRALDRRLQELLYAMAPEEWEKPAGSSAPEASTAVPADRAERPKRSWLARLFRR</sequence>
<feature type="region of interest" description="Disordered" evidence="1">
    <location>
        <begin position="1"/>
        <end position="58"/>
    </location>
</feature>
<evidence type="ECO:0000313" key="2">
    <source>
        <dbReference type="EMBL" id="GAA4992940.1"/>
    </source>
</evidence>
<name>A0ABP9IBI8_9ACTN</name>
<proteinExistence type="predicted"/>
<feature type="region of interest" description="Disordered" evidence="1">
    <location>
        <begin position="207"/>
        <end position="237"/>
    </location>
</feature>
<feature type="region of interest" description="Disordered" evidence="1">
    <location>
        <begin position="256"/>
        <end position="291"/>
    </location>
</feature>
<dbReference type="EMBL" id="BAABHS010000048">
    <property type="protein sequence ID" value="GAA4992940.1"/>
    <property type="molecule type" value="Genomic_DNA"/>
</dbReference>